<dbReference type="GO" id="GO:0016746">
    <property type="term" value="F:acyltransferase activity"/>
    <property type="evidence" value="ECO:0007669"/>
    <property type="project" value="UniProtKB-KW"/>
</dbReference>
<dbReference type="SUPFAM" id="SSF55729">
    <property type="entry name" value="Acyl-CoA N-acyltransferases (Nat)"/>
    <property type="match status" value="1"/>
</dbReference>
<comment type="caution">
    <text evidence="2">The sequence shown here is derived from an EMBL/GenBank/DDBJ whole genome shotgun (WGS) entry which is preliminary data.</text>
</comment>
<dbReference type="PROSITE" id="PS51186">
    <property type="entry name" value="GNAT"/>
    <property type="match status" value="1"/>
</dbReference>
<dbReference type="Proteomes" id="UP001597460">
    <property type="component" value="Unassembled WGS sequence"/>
</dbReference>
<protein>
    <submittedName>
        <fullName evidence="2">GNAT family N-acetyltransferase</fullName>
        <ecNumber evidence="2">2.3.-.-</ecNumber>
    </submittedName>
</protein>
<dbReference type="PANTHER" id="PTHR43792:SF9">
    <property type="entry name" value="RIBOSOMAL-PROTEIN-ALANINE ACETYLTRANSFERASE"/>
    <property type="match status" value="1"/>
</dbReference>
<name>A0ABW5JIF0_9BACT</name>
<dbReference type="EC" id="2.3.-.-" evidence="2"/>
<dbReference type="InterPro" id="IPR051531">
    <property type="entry name" value="N-acetyltransferase"/>
</dbReference>
<dbReference type="Pfam" id="PF13302">
    <property type="entry name" value="Acetyltransf_3"/>
    <property type="match status" value="1"/>
</dbReference>
<keyword evidence="3" id="KW-1185">Reference proteome</keyword>
<keyword evidence="2" id="KW-0012">Acyltransferase</keyword>
<evidence type="ECO:0000313" key="2">
    <source>
        <dbReference type="EMBL" id="MFD2532200.1"/>
    </source>
</evidence>
<dbReference type="RefSeq" id="WP_390300435.1">
    <property type="nucleotide sequence ID" value="NZ_JBHULI010000024.1"/>
</dbReference>
<keyword evidence="2" id="KW-0808">Transferase</keyword>
<dbReference type="EMBL" id="JBHULI010000024">
    <property type="protein sequence ID" value="MFD2532200.1"/>
    <property type="molecule type" value="Genomic_DNA"/>
</dbReference>
<gene>
    <name evidence="2" type="ORF">ACFSVN_07060</name>
</gene>
<organism evidence="2 3">
    <name type="scientific">Gracilimonas halophila</name>
    <dbReference type="NCBI Taxonomy" id="1834464"/>
    <lineage>
        <taxon>Bacteria</taxon>
        <taxon>Pseudomonadati</taxon>
        <taxon>Balneolota</taxon>
        <taxon>Balneolia</taxon>
        <taxon>Balneolales</taxon>
        <taxon>Balneolaceae</taxon>
        <taxon>Gracilimonas</taxon>
    </lineage>
</organism>
<reference evidence="3" key="1">
    <citation type="journal article" date="2019" name="Int. J. Syst. Evol. Microbiol.">
        <title>The Global Catalogue of Microorganisms (GCM) 10K type strain sequencing project: providing services to taxonomists for standard genome sequencing and annotation.</title>
        <authorList>
            <consortium name="The Broad Institute Genomics Platform"/>
            <consortium name="The Broad Institute Genome Sequencing Center for Infectious Disease"/>
            <person name="Wu L."/>
            <person name="Ma J."/>
        </authorList>
    </citation>
    <scope>NUCLEOTIDE SEQUENCE [LARGE SCALE GENOMIC DNA]</scope>
    <source>
        <strain evidence="3">KCTC 52042</strain>
    </source>
</reference>
<dbReference type="Gene3D" id="3.40.630.30">
    <property type="match status" value="1"/>
</dbReference>
<evidence type="ECO:0000313" key="3">
    <source>
        <dbReference type="Proteomes" id="UP001597460"/>
    </source>
</evidence>
<dbReference type="PANTHER" id="PTHR43792">
    <property type="entry name" value="GNAT FAMILY, PUTATIVE (AFU_ORTHOLOGUE AFUA_3G00765)-RELATED-RELATED"/>
    <property type="match status" value="1"/>
</dbReference>
<feature type="domain" description="N-acetyltransferase" evidence="1">
    <location>
        <begin position="13"/>
        <end position="174"/>
    </location>
</feature>
<proteinExistence type="predicted"/>
<accession>A0ABW5JIF0</accession>
<dbReference type="InterPro" id="IPR016181">
    <property type="entry name" value="Acyl_CoA_acyltransferase"/>
</dbReference>
<evidence type="ECO:0000259" key="1">
    <source>
        <dbReference type="PROSITE" id="PS51186"/>
    </source>
</evidence>
<sequence>MNWVGSKVSTQRLSLRPIQDQDLQHIYRGLSDPKVIKHYGVSFSSMEETKEQMDWYRKLIENKTGIWFALELKESNEFIGAVGLNDIKKEHRRGEIGFWLLPEFWGSGYISDAVPKVLEYGFRTLKLHRIEAWVETENEKSRKALTKLGFQYEGTLRDHEFKNGRFISVDILANIVDNFV</sequence>
<dbReference type="InterPro" id="IPR000182">
    <property type="entry name" value="GNAT_dom"/>
</dbReference>